<gene>
    <name evidence="2" type="ORF">BLNAU_24809</name>
</gene>
<dbReference type="EMBL" id="JARBJD010000699">
    <property type="protein sequence ID" value="KAK2940283.1"/>
    <property type="molecule type" value="Genomic_DNA"/>
</dbReference>
<organism evidence="2 3">
    <name type="scientific">Blattamonas nauphoetae</name>
    <dbReference type="NCBI Taxonomy" id="2049346"/>
    <lineage>
        <taxon>Eukaryota</taxon>
        <taxon>Metamonada</taxon>
        <taxon>Preaxostyla</taxon>
        <taxon>Oxymonadida</taxon>
        <taxon>Blattamonas</taxon>
    </lineage>
</organism>
<evidence type="ECO:0000313" key="2">
    <source>
        <dbReference type="EMBL" id="KAK2940283.1"/>
    </source>
</evidence>
<keyword evidence="1" id="KW-0175">Coiled coil</keyword>
<comment type="caution">
    <text evidence="2">The sequence shown here is derived from an EMBL/GenBank/DDBJ whole genome shotgun (WGS) entry which is preliminary data.</text>
</comment>
<feature type="coiled-coil region" evidence="1">
    <location>
        <begin position="25"/>
        <end position="73"/>
    </location>
</feature>
<reference evidence="2 3" key="1">
    <citation type="journal article" date="2022" name="bioRxiv">
        <title>Genomics of Preaxostyla Flagellates Illuminates Evolutionary Transitions and the Path Towards Mitochondrial Loss.</title>
        <authorList>
            <person name="Novak L.V.F."/>
            <person name="Treitli S.C."/>
            <person name="Pyrih J."/>
            <person name="Halakuc P."/>
            <person name="Pipaliya S.V."/>
            <person name="Vacek V."/>
            <person name="Brzon O."/>
            <person name="Soukal P."/>
            <person name="Eme L."/>
            <person name="Dacks J.B."/>
            <person name="Karnkowska A."/>
            <person name="Elias M."/>
            <person name="Hampl V."/>
        </authorList>
    </citation>
    <scope>NUCLEOTIDE SEQUENCE [LARGE SCALE GENOMIC DNA]</scope>
    <source>
        <strain evidence="2">NAU3</strain>
        <tissue evidence="2">Gut</tissue>
    </source>
</reference>
<keyword evidence="3" id="KW-1185">Reference proteome</keyword>
<evidence type="ECO:0000256" key="1">
    <source>
        <dbReference type="SAM" id="Coils"/>
    </source>
</evidence>
<accession>A0ABQ9WLE1</accession>
<evidence type="ECO:0000313" key="3">
    <source>
        <dbReference type="Proteomes" id="UP001281761"/>
    </source>
</evidence>
<name>A0ABQ9WLE1_9EUKA</name>
<protein>
    <submittedName>
        <fullName evidence="2">Uncharacterized protein</fullName>
    </submittedName>
</protein>
<sequence length="93" mass="10836">MYSMMDEFHDSGSHTNRAEILRRYTEQKQKEEQEKLQRISLLENQINELVVTVKTMQRTINEQAEKIQILEKTQGNDCVTKSQIVNGIQALPS</sequence>
<proteinExistence type="predicted"/>
<dbReference type="Proteomes" id="UP001281761">
    <property type="component" value="Unassembled WGS sequence"/>
</dbReference>